<dbReference type="PANTHER" id="PTHR42850:SF4">
    <property type="entry name" value="ZINC-DEPENDENT ENDOPOLYPHOSPHATASE"/>
    <property type="match status" value="1"/>
</dbReference>
<dbReference type="InterPro" id="IPR029052">
    <property type="entry name" value="Metallo-depent_PP-like"/>
</dbReference>
<proteinExistence type="predicted"/>
<name>A0A9D2NS15_9FIRM</name>
<feature type="domain" description="Calcineurin-like phosphoesterase" evidence="1">
    <location>
        <begin position="2"/>
        <end position="191"/>
    </location>
</feature>
<evidence type="ECO:0000259" key="1">
    <source>
        <dbReference type="Pfam" id="PF00149"/>
    </source>
</evidence>
<dbReference type="PANTHER" id="PTHR42850">
    <property type="entry name" value="METALLOPHOSPHOESTERASE"/>
    <property type="match status" value="1"/>
</dbReference>
<evidence type="ECO:0000313" key="3">
    <source>
        <dbReference type="Proteomes" id="UP000823896"/>
    </source>
</evidence>
<reference evidence="2" key="1">
    <citation type="journal article" date="2021" name="PeerJ">
        <title>Extensive microbial diversity within the chicken gut microbiome revealed by metagenomics and culture.</title>
        <authorList>
            <person name="Gilroy R."/>
            <person name="Ravi A."/>
            <person name="Getino M."/>
            <person name="Pursley I."/>
            <person name="Horton D.L."/>
            <person name="Alikhan N.F."/>
            <person name="Baker D."/>
            <person name="Gharbi K."/>
            <person name="Hall N."/>
            <person name="Watson M."/>
            <person name="Adriaenssens E.M."/>
            <person name="Foster-Nyarko E."/>
            <person name="Jarju S."/>
            <person name="Secka A."/>
            <person name="Antonio M."/>
            <person name="Oren A."/>
            <person name="Chaudhuri R.R."/>
            <person name="La Ragione R."/>
            <person name="Hildebrand F."/>
            <person name="Pallen M.J."/>
        </authorList>
    </citation>
    <scope>NUCLEOTIDE SEQUENCE</scope>
    <source>
        <strain evidence="2">CHK187-11901</strain>
    </source>
</reference>
<sequence length="232" mass="26346">MIYVMSDIHGMYEKYEKMLKQIDFSEKDTLYVLGDIVDRGSGSMKVLQDMMRRANVHGLIGNHELMCVSCLDWLSQEITEDAIAKLSEAKLRQLEIWLHNGAAVTIREFQALSRSEQKAIMRYLLDLAAYEELHIGGKSFLLVHGGLGRFSADKPLSAYDLNELVWTRPDCSVPWTDDPDRYMVVGHTPTQLISGKAEIFWKNQYIFIDCGACMEGGVLACLCLDTMKAFYV</sequence>
<dbReference type="EMBL" id="DWWM01000028">
    <property type="protein sequence ID" value="HJC36413.1"/>
    <property type="molecule type" value="Genomic_DNA"/>
</dbReference>
<protein>
    <submittedName>
        <fullName evidence="2">Metallophosphoesterase</fullName>
    </submittedName>
</protein>
<organism evidence="2 3">
    <name type="scientific">Candidatus Merdibacter merdavium</name>
    <dbReference type="NCBI Taxonomy" id="2838692"/>
    <lineage>
        <taxon>Bacteria</taxon>
        <taxon>Bacillati</taxon>
        <taxon>Bacillota</taxon>
        <taxon>Erysipelotrichia</taxon>
        <taxon>Erysipelotrichales</taxon>
        <taxon>Erysipelotrichaceae</taxon>
        <taxon>Merdibacter</taxon>
    </lineage>
</organism>
<dbReference type="Pfam" id="PF00149">
    <property type="entry name" value="Metallophos"/>
    <property type="match status" value="1"/>
</dbReference>
<dbReference type="Gene3D" id="3.60.21.10">
    <property type="match status" value="1"/>
</dbReference>
<dbReference type="InterPro" id="IPR050126">
    <property type="entry name" value="Ap4A_hydrolase"/>
</dbReference>
<dbReference type="GO" id="GO:0008803">
    <property type="term" value="F:bis(5'-nucleosyl)-tetraphosphatase (symmetrical) activity"/>
    <property type="evidence" value="ECO:0007669"/>
    <property type="project" value="TreeGrafter"/>
</dbReference>
<dbReference type="InterPro" id="IPR004843">
    <property type="entry name" value="Calcineurin-like_PHP"/>
</dbReference>
<reference evidence="2" key="2">
    <citation type="submission" date="2021-04" db="EMBL/GenBank/DDBJ databases">
        <authorList>
            <person name="Gilroy R."/>
        </authorList>
    </citation>
    <scope>NUCLEOTIDE SEQUENCE</scope>
    <source>
        <strain evidence="2">CHK187-11901</strain>
    </source>
</reference>
<comment type="caution">
    <text evidence="2">The sequence shown here is derived from an EMBL/GenBank/DDBJ whole genome shotgun (WGS) entry which is preliminary data.</text>
</comment>
<gene>
    <name evidence="2" type="ORF">H9702_04700</name>
</gene>
<dbReference type="GO" id="GO:0016791">
    <property type="term" value="F:phosphatase activity"/>
    <property type="evidence" value="ECO:0007669"/>
    <property type="project" value="TreeGrafter"/>
</dbReference>
<dbReference type="Proteomes" id="UP000823896">
    <property type="component" value="Unassembled WGS sequence"/>
</dbReference>
<accession>A0A9D2NS15</accession>
<evidence type="ECO:0000313" key="2">
    <source>
        <dbReference type="EMBL" id="HJC36413.1"/>
    </source>
</evidence>
<dbReference type="GO" id="GO:0005737">
    <property type="term" value="C:cytoplasm"/>
    <property type="evidence" value="ECO:0007669"/>
    <property type="project" value="TreeGrafter"/>
</dbReference>
<dbReference type="AlphaFoldDB" id="A0A9D2NS15"/>
<dbReference type="SUPFAM" id="SSF56300">
    <property type="entry name" value="Metallo-dependent phosphatases"/>
    <property type="match status" value="1"/>
</dbReference>
<dbReference type="GO" id="GO:0110154">
    <property type="term" value="P:RNA decapping"/>
    <property type="evidence" value="ECO:0007669"/>
    <property type="project" value="TreeGrafter"/>
</dbReference>